<dbReference type="InterPro" id="IPR001387">
    <property type="entry name" value="Cro/C1-type_HTH"/>
</dbReference>
<evidence type="ECO:0000313" key="1">
    <source>
        <dbReference type="EMBL" id="ARX83145.1"/>
    </source>
</evidence>
<accession>A0A1Z1W9Q1</accession>
<evidence type="ECO:0000313" key="2">
    <source>
        <dbReference type="Proteomes" id="UP000195880"/>
    </source>
</evidence>
<dbReference type="SUPFAM" id="SSF48452">
    <property type="entry name" value="TPR-like"/>
    <property type="match status" value="1"/>
</dbReference>
<gene>
    <name evidence="1" type="ORF">SMD44_02559</name>
</gene>
<dbReference type="InterPro" id="IPR010982">
    <property type="entry name" value="Lambda_DNA-bd_dom_sf"/>
</dbReference>
<dbReference type="AlphaFoldDB" id="A0A1Z1W9Q1"/>
<dbReference type="CDD" id="cd00093">
    <property type="entry name" value="HTH_XRE"/>
    <property type="match status" value="1"/>
</dbReference>
<sequence length="417" mass="44734">MRDLVAGLLGDERFTTACAERDMGTVFRLLNHRGLSTRRIAAAVDVTQGRLYDYMNGKSRVEKLSLFEQIADAFHIPGHLLGLARRSWEPAIAPGEGARTQACAEMPSSGDGKGDLAAVDLFRAADRQSGGGRLYDAVVRHLRDQVAPRLVSPGGSGRHAFAAAAALTEMAGWMAHDSGHDDLAGRHFGRALPLARVSGDTLLAANITASSSHLALQIGDAVTAAHWARVGLDIAVHGPPAPALNARLHTMHARALAASRQHTPAARSLVHAHTALNETSRAQHPWLSPFDEAALAGEEALAWSDLRRFDRALAHAEAAVSLRDEHRARSLALAHVTVATVHVRRGDLDAAVHAGLPLLHTSPALASVRVARELDALGQTLRPHRAYRPVREYLERSDAARSARMVLLADLLTPRST</sequence>
<protein>
    <submittedName>
        <fullName evidence="1">Regulatory protein</fullName>
    </submittedName>
</protein>
<dbReference type="GO" id="GO:0003677">
    <property type="term" value="F:DNA binding"/>
    <property type="evidence" value="ECO:0007669"/>
    <property type="project" value="InterPro"/>
</dbReference>
<dbReference type="SUPFAM" id="SSF47413">
    <property type="entry name" value="lambda repressor-like DNA-binding domains"/>
    <property type="match status" value="1"/>
</dbReference>
<organism evidence="1 2">
    <name type="scientific">Streptomyces alboflavus</name>
    <dbReference type="NCBI Taxonomy" id="67267"/>
    <lineage>
        <taxon>Bacteria</taxon>
        <taxon>Bacillati</taxon>
        <taxon>Actinomycetota</taxon>
        <taxon>Actinomycetes</taxon>
        <taxon>Kitasatosporales</taxon>
        <taxon>Streptomycetaceae</taxon>
        <taxon>Streptomyces</taxon>
    </lineage>
</organism>
<name>A0A1Z1W9Q1_9ACTN</name>
<reference evidence="1 2" key="1">
    <citation type="submission" date="2017-05" db="EMBL/GenBank/DDBJ databases">
        <title>Streptomyces alboflavus Genome sequencing and assembly.</title>
        <authorList>
            <person name="Wang Y."/>
            <person name="Du B."/>
            <person name="Ding Y."/>
            <person name="Liu H."/>
            <person name="Hou Q."/>
            <person name="Liu K."/>
            <person name="Wang C."/>
            <person name="Yao L."/>
        </authorList>
    </citation>
    <scope>NUCLEOTIDE SEQUENCE [LARGE SCALE GENOMIC DNA]</scope>
    <source>
        <strain evidence="1 2">MDJK44</strain>
    </source>
</reference>
<dbReference type="EMBL" id="CP021748">
    <property type="protein sequence ID" value="ARX83145.1"/>
    <property type="molecule type" value="Genomic_DNA"/>
</dbReference>
<proteinExistence type="predicted"/>
<dbReference type="KEGG" id="salf:SMD44_02559"/>
<dbReference type="InterPro" id="IPR011990">
    <property type="entry name" value="TPR-like_helical_dom_sf"/>
</dbReference>
<dbReference type="Proteomes" id="UP000195880">
    <property type="component" value="Chromosome"/>
</dbReference>
<keyword evidence="2" id="KW-1185">Reference proteome</keyword>